<feature type="domain" description="HTH lysR-type" evidence="5">
    <location>
        <begin position="9"/>
        <end position="66"/>
    </location>
</feature>
<sequence>MNASYGRDLDLNLLRVFAVVADTGSVTDAARQLYLTQPAVSAALRRLTAAIGAPLFVRRGRGLELTGRGQRLHALELTGRGQRLHATLVPHLQAILDAALSAPQWNPATSERTLRLGVSDVAELWLLPALLRALAREAPRMCVVAVPVRFRTVAAALASGLDAAVTVADELPATVRRQPLFCGGFVCLFDPRHTRLRRAPTLEEYFALDHVIVSYNGDLRGIVEDVVRRQRKVRCSTSTFATLGALIDGSALVATVPTTVAAHIREIRSHLATRPLPFEIEGSPTELLWPSSADDDEACRFVRGKIVDIARAEAPKLQRA</sequence>
<dbReference type="Pfam" id="PF00126">
    <property type="entry name" value="HTH_1"/>
    <property type="match status" value="1"/>
</dbReference>
<dbReference type="GO" id="GO:0003677">
    <property type="term" value="F:DNA binding"/>
    <property type="evidence" value="ECO:0007669"/>
    <property type="project" value="UniProtKB-KW"/>
</dbReference>
<dbReference type="InterPro" id="IPR000847">
    <property type="entry name" value="LysR_HTH_N"/>
</dbReference>
<dbReference type="Gene3D" id="3.40.190.10">
    <property type="entry name" value="Periplasmic binding protein-like II"/>
    <property type="match status" value="2"/>
</dbReference>
<evidence type="ECO:0000256" key="4">
    <source>
        <dbReference type="ARBA" id="ARBA00023163"/>
    </source>
</evidence>
<evidence type="ECO:0000259" key="5">
    <source>
        <dbReference type="PROSITE" id="PS50931"/>
    </source>
</evidence>
<proteinExistence type="inferred from homology"/>
<name>A0A150P271_SORCE</name>
<dbReference type="InterPro" id="IPR005119">
    <property type="entry name" value="LysR_subst-bd"/>
</dbReference>
<comment type="caution">
    <text evidence="6">The sequence shown here is derived from an EMBL/GenBank/DDBJ whole genome shotgun (WGS) entry which is preliminary data.</text>
</comment>
<gene>
    <name evidence="6" type="ORF">BE04_02345</name>
</gene>
<dbReference type="GO" id="GO:0003700">
    <property type="term" value="F:DNA-binding transcription factor activity"/>
    <property type="evidence" value="ECO:0007669"/>
    <property type="project" value="InterPro"/>
</dbReference>
<keyword evidence="3" id="KW-0238">DNA-binding</keyword>
<dbReference type="Gene3D" id="1.10.10.10">
    <property type="entry name" value="Winged helix-like DNA-binding domain superfamily/Winged helix DNA-binding domain"/>
    <property type="match status" value="1"/>
</dbReference>
<dbReference type="PROSITE" id="PS50931">
    <property type="entry name" value="HTH_LYSR"/>
    <property type="match status" value="1"/>
</dbReference>
<dbReference type="PRINTS" id="PR00039">
    <property type="entry name" value="HTHLYSR"/>
</dbReference>
<dbReference type="InterPro" id="IPR036390">
    <property type="entry name" value="WH_DNA-bd_sf"/>
</dbReference>
<dbReference type="InterPro" id="IPR050389">
    <property type="entry name" value="LysR-type_TF"/>
</dbReference>
<dbReference type="EMBL" id="JELX01004254">
    <property type="protein sequence ID" value="KYF49408.1"/>
    <property type="molecule type" value="Genomic_DNA"/>
</dbReference>
<dbReference type="Proteomes" id="UP000075604">
    <property type="component" value="Unassembled WGS sequence"/>
</dbReference>
<dbReference type="SUPFAM" id="SSF53850">
    <property type="entry name" value="Periplasmic binding protein-like II"/>
    <property type="match status" value="1"/>
</dbReference>
<dbReference type="AlphaFoldDB" id="A0A150P271"/>
<evidence type="ECO:0000313" key="6">
    <source>
        <dbReference type="EMBL" id="KYF49408.1"/>
    </source>
</evidence>
<accession>A0A150P271</accession>
<keyword evidence="2" id="KW-0805">Transcription regulation</keyword>
<protein>
    <submittedName>
        <fullName evidence="6">LysR family transcriptional regulator</fullName>
    </submittedName>
</protein>
<dbReference type="Pfam" id="PF03466">
    <property type="entry name" value="LysR_substrate"/>
    <property type="match status" value="1"/>
</dbReference>
<dbReference type="PANTHER" id="PTHR30118">
    <property type="entry name" value="HTH-TYPE TRANSCRIPTIONAL REGULATOR LEUO-RELATED"/>
    <property type="match status" value="1"/>
</dbReference>
<keyword evidence="4" id="KW-0804">Transcription</keyword>
<evidence type="ECO:0000256" key="3">
    <source>
        <dbReference type="ARBA" id="ARBA00023125"/>
    </source>
</evidence>
<dbReference type="InterPro" id="IPR036388">
    <property type="entry name" value="WH-like_DNA-bd_sf"/>
</dbReference>
<dbReference type="PANTHER" id="PTHR30118:SF15">
    <property type="entry name" value="TRANSCRIPTIONAL REGULATORY PROTEIN"/>
    <property type="match status" value="1"/>
</dbReference>
<evidence type="ECO:0000256" key="1">
    <source>
        <dbReference type="ARBA" id="ARBA00009437"/>
    </source>
</evidence>
<dbReference type="SUPFAM" id="SSF46785">
    <property type="entry name" value="Winged helix' DNA-binding domain"/>
    <property type="match status" value="1"/>
</dbReference>
<comment type="similarity">
    <text evidence="1">Belongs to the LysR transcriptional regulatory family.</text>
</comment>
<reference evidence="6 7" key="1">
    <citation type="submission" date="2014-02" db="EMBL/GenBank/DDBJ databases">
        <title>The small core and large imbalanced accessory genome model reveals a collaborative survival strategy of Sorangium cellulosum strains in nature.</title>
        <authorList>
            <person name="Han K."/>
            <person name="Peng R."/>
            <person name="Blom J."/>
            <person name="Li Y.-Z."/>
        </authorList>
    </citation>
    <scope>NUCLEOTIDE SEQUENCE [LARGE SCALE GENOMIC DNA]</scope>
    <source>
        <strain evidence="6 7">So0157-18</strain>
    </source>
</reference>
<evidence type="ECO:0000256" key="2">
    <source>
        <dbReference type="ARBA" id="ARBA00023015"/>
    </source>
</evidence>
<evidence type="ECO:0000313" key="7">
    <source>
        <dbReference type="Proteomes" id="UP000075604"/>
    </source>
</evidence>
<organism evidence="6 7">
    <name type="scientific">Sorangium cellulosum</name>
    <name type="common">Polyangium cellulosum</name>
    <dbReference type="NCBI Taxonomy" id="56"/>
    <lineage>
        <taxon>Bacteria</taxon>
        <taxon>Pseudomonadati</taxon>
        <taxon>Myxococcota</taxon>
        <taxon>Polyangia</taxon>
        <taxon>Polyangiales</taxon>
        <taxon>Polyangiaceae</taxon>
        <taxon>Sorangium</taxon>
    </lineage>
</organism>